<dbReference type="RefSeq" id="WP_081554913.1">
    <property type="nucleotide sequence ID" value="NZ_MUKV01000005.1"/>
</dbReference>
<reference evidence="1 2" key="1">
    <citation type="submission" date="2017-02" db="EMBL/GenBank/DDBJ databases">
        <title>Chromobacterium haemolyticum H5244.</title>
        <authorList>
            <person name="Gulvik C.A."/>
        </authorList>
    </citation>
    <scope>NUCLEOTIDE SEQUENCE [LARGE SCALE GENOMIC DNA]</scope>
    <source>
        <strain evidence="1 2">H5244</strain>
    </source>
</reference>
<organism evidence="1 2">
    <name type="scientific">Chromobacterium haemolyticum</name>
    <dbReference type="NCBI Taxonomy" id="394935"/>
    <lineage>
        <taxon>Bacteria</taxon>
        <taxon>Pseudomonadati</taxon>
        <taxon>Pseudomonadota</taxon>
        <taxon>Betaproteobacteria</taxon>
        <taxon>Neisseriales</taxon>
        <taxon>Chromobacteriaceae</taxon>
        <taxon>Chromobacterium</taxon>
    </lineage>
</organism>
<evidence type="ECO:0000313" key="1">
    <source>
        <dbReference type="EMBL" id="OQS42332.1"/>
    </source>
</evidence>
<comment type="caution">
    <text evidence="1">The sequence shown here is derived from an EMBL/GenBank/DDBJ whole genome shotgun (WGS) entry which is preliminary data.</text>
</comment>
<name>A0A1W0D641_9NEIS</name>
<proteinExistence type="predicted"/>
<dbReference type="EMBL" id="MUKV01000005">
    <property type="protein sequence ID" value="OQS42332.1"/>
    <property type="molecule type" value="Genomic_DNA"/>
</dbReference>
<sequence>MLTDQQKLDVRRYAGYPLTANTQVDNARDFAYGWVSPGVWQTLYERLNNLSATEQSTLISVYLTNLATLEQAIVASVDNLDTEAAAVWVHNKSEVQDKSALFDQWRRRMCAFIGISPGPSLGSGGSRITRG</sequence>
<protein>
    <submittedName>
        <fullName evidence="1">Uncharacterized protein</fullName>
    </submittedName>
</protein>
<evidence type="ECO:0000313" key="2">
    <source>
        <dbReference type="Proteomes" id="UP000192721"/>
    </source>
</evidence>
<accession>A0A1W0D641</accession>
<gene>
    <name evidence="1" type="ORF">B0T45_05965</name>
</gene>
<dbReference type="Proteomes" id="UP000192721">
    <property type="component" value="Unassembled WGS sequence"/>
</dbReference>
<dbReference type="AlphaFoldDB" id="A0A1W0D641"/>